<dbReference type="Gene3D" id="3.60.21.10">
    <property type="match status" value="1"/>
</dbReference>
<evidence type="ECO:0000313" key="2">
    <source>
        <dbReference type="EMBL" id="MVM32903.1"/>
    </source>
</evidence>
<name>A0A7K1SGM4_9BACT</name>
<accession>A0A7K1SGM4</accession>
<proteinExistence type="predicted"/>
<dbReference type="PANTHER" id="PTHR43143:SF1">
    <property type="entry name" value="SERINE_THREONINE-PROTEIN PHOSPHATASE CPPED1"/>
    <property type="match status" value="1"/>
</dbReference>
<dbReference type="PANTHER" id="PTHR43143">
    <property type="entry name" value="METALLOPHOSPHOESTERASE, CALCINEURIN SUPERFAMILY"/>
    <property type="match status" value="1"/>
</dbReference>
<dbReference type="GO" id="GO:0016787">
    <property type="term" value="F:hydrolase activity"/>
    <property type="evidence" value="ECO:0007669"/>
    <property type="project" value="InterPro"/>
</dbReference>
<feature type="domain" description="Calcineurin-like phosphoesterase" evidence="1">
    <location>
        <begin position="36"/>
        <end position="254"/>
    </location>
</feature>
<evidence type="ECO:0000259" key="1">
    <source>
        <dbReference type="Pfam" id="PF00149"/>
    </source>
</evidence>
<dbReference type="EMBL" id="WPIN01000009">
    <property type="protein sequence ID" value="MVM32903.1"/>
    <property type="molecule type" value="Genomic_DNA"/>
</dbReference>
<dbReference type="InterPro" id="IPR029052">
    <property type="entry name" value="Metallo-depent_PP-like"/>
</dbReference>
<evidence type="ECO:0000313" key="3">
    <source>
        <dbReference type="Proteomes" id="UP000436006"/>
    </source>
</evidence>
<dbReference type="InterPro" id="IPR004843">
    <property type="entry name" value="Calcineurin-like_PHP"/>
</dbReference>
<sequence length="307" mass="34659">MNRRDIVRRMGAGLLALSGHNLCTAQVAPTPKQRVLRIAHLTDVHMQPLVGAAKGFEKCLHHVQSLADKPDLIINGGDAIMEAHGRGKDSVSRQWRLYQDVLRSENALPLLSCVGNHDIWCRQETKLCFEEGRQWAMDELAMSKRHYSLDQNGWHIVVLDSVQPKADGSWYTAHLDDEQFHWLETDLKSTPAETPILIVSHVPILAACVFFDGQRFANENWNVPARWMHSDTVRITDLFHRHPNVKAALSGHIHLTDRVDYNGVSYFCNGAVSGAWWFGKYHHTGAGYALVDLFDDGSVVNSYVNYV</sequence>
<protein>
    <submittedName>
        <fullName evidence="2">Metallophosphoesterase</fullName>
    </submittedName>
</protein>
<dbReference type="InterPro" id="IPR051918">
    <property type="entry name" value="STPP_CPPED1"/>
</dbReference>
<organism evidence="2 3">
    <name type="scientific">Spirosoma arboris</name>
    <dbReference type="NCBI Taxonomy" id="2682092"/>
    <lineage>
        <taxon>Bacteria</taxon>
        <taxon>Pseudomonadati</taxon>
        <taxon>Bacteroidota</taxon>
        <taxon>Cytophagia</taxon>
        <taxon>Cytophagales</taxon>
        <taxon>Cytophagaceae</taxon>
        <taxon>Spirosoma</taxon>
    </lineage>
</organism>
<dbReference type="SUPFAM" id="SSF56300">
    <property type="entry name" value="Metallo-dependent phosphatases"/>
    <property type="match status" value="1"/>
</dbReference>
<dbReference type="RefSeq" id="WP_157587623.1">
    <property type="nucleotide sequence ID" value="NZ_WPIN01000009.1"/>
</dbReference>
<dbReference type="Proteomes" id="UP000436006">
    <property type="component" value="Unassembled WGS sequence"/>
</dbReference>
<dbReference type="Pfam" id="PF00149">
    <property type="entry name" value="Metallophos"/>
    <property type="match status" value="1"/>
</dbReference>
<keyword evidence="3" id="KW-1185">Reference proteome</keyword>
<comment type="caution">
    <text evidence="2">The sequence shown here is derived from an EMBL/GenBank/DDBJ whole genome shotgun (WGS) entry which is preliminary data.</text>
</comment>
<dbReference type="AlphaFoldDB" id="A0A7K1SGM4"/>
<gene>
    <name evidence="2" type="ORF">GO755_22880</name>
</gene>
<reference evidence="2 3" key="1">
    <citation type="submission" date="2019-12" db="EMBL/GenBank/DDBJ databases">
        <title>Spirosoma sp. HMF4905 genome sequencing and assembly.</title>
        <authorList>
            <person name="Kang H."/>
            <person name="Cha I."/>
            <person name="Kim H."/>
            <person name="Joh K."/>
        </authorList>
    </citation>
    <scope>NUCLEOTIDE SEQUENCE [LARGE SCALE GENOMIC DNA]</scope>
    <source>
        <strain evidence="2 3">HMF4905</strain>
    </source>
</reference>